<dbReference type="EMBL" id="LR798412">
    <property type="protein sequence ID" value="CAB5230207.1"/>
    <property type="molecule type" value="Genomic_DNA"/>
</dbReference>
<evidence type="ECO:0000313" key="3">
    <source>
        <dbReference type="EMBL" id="CAB4202217.1"/>
    </source>
</evidence>
<proteinExistence type="predicted"/>
<dbReference type="Gene3D" id="1.10.10.60">
    <property type="entry name" value="Homeodomain-like"/>
    <property type="match status" value="1"/>
</dbReference>
<evidence type="ECO:0000313" key="5">
    <source>
        <dbReference type="EMBL" id="CAB5230207.1"/>
    </source>
</evidence>
<dbReference type="EMBL" id="LR797426">
    <property type="protein sequence ID" value="CAB4215747.1"/>
    <property type="molecule type" value="Genomic_DNA"/>
</dbReference>
<dbReference type="InterPro" id="IPR048683">
    <property type="entry name" value="Sf6_terminase"/>
</dbReference>
<evidence type="ECO:0000313" key="2">
    <source>
        <dbReference type="EMBL" id="CAB4184240.1"/>
    </source>
</evidence>
<name>A0A6J5S1H5_9CAUD</name>
<dbReference type="EMBL" id="LR796580">
    <property type="protein sequence ID" value="CAB4153175.1"/>
    <property type="molecule type" value="Genomic_DNA"/>
</dbReference>
<evidence type="ECO:0000313" key="1">
    <source>
        <dbReference type="EMBL" id="CAB4153175.1"/>
    </source>
</evidence>
<dbReference type="EMBL" id="LR797320">
    <property type="protein sequence ID" value="CAB4202217.1"/>
    <property type="molecule type" value="Genomic_DNA"/>
</dbReference>
<evidence type="ECO:0008006" key="6">
    <source>
        <dbReference type="Google" id="ProtNLM"/>
    </source>
</evidence>
<reference evidence="3" key="1">
    <citation type="submission" date="2020-05" db="EMBL/GenBank/DDBJ databases">
        <authorList>
            <person name="Chiriac C."/>
            <person name="Salcher M."/>
            <person name="Ghai R."/>
            <person name="Kavagutti S V."/>
        </authorList>
    </citation>
    <scope>NUCLEOTIDE SEQUENCE</scope>
</reference>
<dbReference type="EMBL" id="LR797051">
    <property type="protein sequence ID" value="CAB4184240.1"/>
    <property type="molecule type" value="Genomic_DNA"/>
</dbReference>
<protein>
    <recommendedName>
        <fullName evidence="6">Terminase small subunit</fullName>
    </recommendedName>
</protein>
<evidence type="ECO:0000313" key="4">
    <source>
        <dbReference type="EMBL" id="CAB4215747.1"/>
    </source>
</evidence>
<accession>A0A6J5S1H5</accession>
<dbReference type="Pfam" id="PF20901">
    <property type="entry name" value="Sf6_terminase"/>
    <property type="match status" value="1"/>
</dbReference>
<gene>
    <name evidence="2" type="ORF">UFOVP1108_49</name>
    <name evidence="3" type="ORF">UFOVP1377_3</name>
    <name evidence="4" type="ORF">UFOVP1472_48</name>
    <name evidence="5" type="ORF">UFOVP1559_40</name>
    <name evidence="1" type="ORF">UFOVP604_49</name>
</gene>
<organism evidence="3">
    <name type="scientific">uncultured Caudovirales phage</name>
    <dbReference type="NCBI Taxonomy" id="2100421"/>
    <lineage>
        <taxon>Viruses</taxon>
        <taxon>Duplodnaviria</taxon>
        <taxon>Heunggongvirae</taxon>
        <taxon>Uroviricota</taxon>
        <taxon>Caudoviricetes</taxon>
        <taxon>Peduoviridae</taxon>
        <taxon>Maltschvirus</taxon>
        <taxon>Maltschvirus maltsch</taxon>
    </lineage>
</organism>
<sequence length="144" mass="15999">MTTKTHKTKPGSPDRRKLADMVLAGMRGGLSALKACEAAGVHQSTFNTWLNDDSALAVDYARAREYLIERMAQEVLDLSDSDVGLQPDGKKDWAAVQKHKLQVDTRKWLLSKLAPKKYGEKLEVSGDPDNPLVQRIERVIVKNG</sequence>